<dbReference type="Proteomes" id="UP001302812">
    <property type="component" value="Unassembled WGS sequence"/>
</dbReference>
<keyword evidence="1" id="KW-0472">Membrane</keyword>
<dbReference type="GeneID" id="89934649"/>
<dbReference type="GO" id="GO:0006506">
    <property type="term" value="P:GPI anchor biosynthetic process"/>
    <property type="evidence" value="ECO:0007669"/>
    <property type="project" value="TreeGrafter"/>
</dbReference>
<evidence type="ECO:0000256" key="1">
    <source>
        <dbReference type="SAM" id="Phobius"/>
    </source>
</evidence>
<dbReference type="RefSeq" id="XP_064673299.1">
    <property type="nucleotide sequence ID" value="XM_064810524.1"/>
</dbReference>
<reference evidence="2" key="1">
    <citation type="journal article" date="2023" name="Mol. Phylogenet. Evol.">
        <title>Genome-scale phylogeny and comparative genomics of the fungal order Sordariales.</title>
        <authorList>
            <person name="Hensen N."/>
            <person name="Bonometti L."/>
            <person name="Westerberg I."/>
            <person name="Brannstrom I.O."/>
            <person name="Guillou S."/>
            <person name="Cros-Aarteil S."/>
            <person name="Calhoun S."/>
            <person name="Haridas S."/>
            <person name="Kuo A."/>
            <person name="Mondo S."/>
            <person name="Pangilinan J."/>
            <person name="Riley R."/>
            <person name="LaButti K."/>
            <person name="Andreopoulos B."/>
            <person name="Lipzen A."/>
            <person name="Chen C."/>
            <person name="Yan M."/>
            <person name="Daum C."/>
            <person name="Ng V."/>
            <person name="Clum A."/>
            <person name="Steindorff A."/>
            <person name="Ohm R.A."/>
            <person name="Martin F."/>
            <person name="Silar P."/>
            <person name="Natvig D.O."/>
            <person name="Lalanne C."/>
            <person name="Gautier V."/>
            <person name="Ament-Velasquez S.L."/>
            <person name="Kruys A."/>
            <person name="Hutchinson M.I."/>
            <person name="Powell A.J."/>
            <person name="Barry K."/>
            <person name="Miller A.N."/>
            <person name="Grigoriev I.V."/>
            <person name="Debuchy R."/>
            <person name="Gladieux P."/>
            <person name="Hiltunen Thoren M."/>
            <person name="Johannesson H."/>
        </authorList>
    </citation>
    <scope>NUCLEOTIDE SEQUENCE</scope>
    <source>
        <strain evidence="2">CBS 508.74</strain>
    </source>
</reference>
<dbReference type="PANTHER" id="PTHR28022:SF1">
    <property type="entry name" value="GPI MANNOSYLTRANSFERASE 2 SUBUNIT PGA1"/>
    <property type="match status" value="1"/>
</dbReference>
<name>A0AAN6TJU7_9PEZI</name>
<evidence type="ECO:0000313" key="2">
    <source>
        <dbReference type="EMBL" id="KAK4115729.1"/>
    </source>
</evidence>
<protein>
    <submittedName>
        <fullName evidence="2">Uncharacterized protein</fullName>
    </submittedName>
</protein>
<proteinExistence type="predicted"/>
<feature type="non-terminal residue" evidence="2">
    <location>
        <position position="1"/>
    </location>
</feature>
<gene>
    <name evidence="2" type="ORF">N656DRAFT_678844</name>
</gene>
<feature type="non-terminal residue" evidence="2">
    <location>
        <position position="215"/>
    </location>
</feature>
<keyword evidence="1" id="KW-0812">Transmembrane</keyword>
<sequence>ANTEKAIFLAPEPITIPTAHPTLSDLRLDTLTPANWSLRTQLNAQFPSDTHPSGTATWLILDNLHPNQRYEVRVCWAATQPTEFKLDTFPLETVWDSPELMASLHEYSTYRHAVTKDDEVQQQPLRDSSTGIPVAKEREASVLLLRILAAADYFTTDASLMSKVPPVDVDIILDPFLFNILPRSIAGTACYIIGVAVAAFFLSGKIITWIQQLIA</sequence>
<feature type="transmembrane region" description="Helical" evidence="1">
    <location>
        <begin position="191"/>
        <end position="210"/>
    </location>
</feature>
<dbReference type="InterPro" id="IPR019433">
    <property type="entry name" value="GPI_ManTrfase_II_coact_Pga1"/>
</dbReference>
<comment type="caution">
    <text evidence="2">The sequence shown here is derived from an EMBL/GenBank/DDBJ whole genome shotgun (WGS) entry which is preliminary data.</text>
</comment>
<dbReference type="AlphaFoldDB" id="A0AAN6TJU7"/>
<dbReference type="Pfam" id="PF10333">
    <property type="entry name" value="Pga1"/>
    <property type="match status" value="1"/>
</dbReference>
<dbReference type="GO" id="GO:0031501">
    <property type="term" value="C:mannosyltransferase complex"/>
    <property type="evidence" value="ECO:0007669"/>
    <property type="project" value="TreeGrafter"/>
</dbReference>
<evidence type="ECO:0000313" key="3">
    <source>
        <dbReference type="Proteomes" id="UP001302812"/>
    </source>
</evidence>
<reference evidence="2" key="2">
    <citation type="submission" date="2023-05" db="EMBL/GenBank/DDBJ databases">
        <authorList>
            <consortium name="Lawrence Berkeley National Laboratory"/>
            <person name="Steindorff A."/>
            <person name="Hensen N."/>
            <person name="Bonometti L."/>
            <person name="Westerberg I."/>
            <person name="Brannstrom I.O."/>
            <person name="Guillou S."/>
            <person name="Cros-Aarteil S."/>
            <person name="Calhoun S."/>
            <person name="Haridas S."/>
            <person name="Kuo A."/>
            <person name="Mondo S."/>
            <person name="Pangilinan J."/>
            <person name="Riley R."/>
            <person name="Labutti K."/>
            <person name="Andreopoulos B."/>
            <person name="Lipzen A."/>
            <person name="Chen C."/>
            <person name="Yanf M."/>
            <person name="Daum C."/>
            <person name="Ng V."/>
            <person name="Clum A."/>
            <person name="Ohm R."/>
            <person name="Martin F."/>
            <person name="Silar P."/>
            <person name="Natvig D."/>
            <person name="Lalanne C."/>
            <person name="Gautier V."/>
            <person name="Ament-Velasquez S.L."/>
            <person name="Kruys A."/>
            <person name="Hutchinson M.I."/>
            <person name="Powell A.J."/>
            <person name="Barry K."/>
            <person name="Miller A.N."/>
            <person name="Grigoriev I.V."/>
            <person name="Debuchy R."/>
            <person name="Gladieux P."/>
            <person name="Thoren M.H."/>
            <person name="Johannesson H."/>
        </authorList>
    </citation>
    <scope>NUCLEOTIDE SEQUENCE</scope>
    <source>
        <strain evidence="2">CBS 508.74</strain>
    </source>
</reference>
<organism evidence="2 3">
    <name type="scientific">Canariomyces notabilis</name>
    <dbReference type="NCBI Taxonomy" id="2074819"/>
    <lineage>
        <taxon>Eukaryota</taxon>
        <taxon>Fungi</taxon>
        <taxon>Dikarya</taxon>
        <taxon>Ascomycota</taxon>
        <taxon>Pezizomycotina</taxon>
        <taxon>Sordariomycetes</taxon>
        <taxon>Sordariomycetidae</taxon>
        <taxon>Sordariales</taxon>
        <taxon>Chaetomiaceae</taxon>
        <taxon>Canariomyces</taxon>
    </lineage>
</organism>
<keyword evidence="1" id="KW-1133">Transmembrane helix</keyword>
<dbReference type="GO" id="GO:0000030">
    <property type="term" value="F:mannosyltransferase activity"/>
    <property type="evidence" value="ECO:0007669"/>
    <property type="project" value="TreeGrafter"/>
</dbReference>
<accession>A0AAN6TJU7</accession>
<dbReference type="EMBL" id="MU853334">
    <property type="protein sequence ID" value="KAK4115729.1"/>
    <property type="molecule type" value="Genomic_DNA"/>
</dbReference>
<dbReference type="GO" id="GO:0005789">
    <property type="term" value="C:endoplasmic reticulum membrane"/>
    <property type="evidence" value="ECO:0007669"/>
    <property type="project" value="TreeGrafter"/>
</dbReference>
<keyword evidence="3" id="KW-1185">Reference proteome</keyword>
<dbReference type="PANTHER" id="PTHR28022">
    <property type="entry name" value="GPI MANNOSYLTRANSFERASE 2 SUBUNIT PGA1"/>
    <property type="match status" value="1"/>
</dbReference>